<feature type="compositionally biased region" description="Basic and acidic residues" evidence="6">
    <location>
        <begin position="626"/>
        <end position="645"/>
    </location>
</feature>
<evidence type="ECO:0000313" key="8">
    <source>
        <dbReference type="EMBL" id="PCH36593.1"/>
    </source>
</evidence>
<evidence type="ECO:0000259" key="7">
    <source>
        <dbReference type="PROSITE" id="PS51741"/>
    </source>
</evidence>
<comment type="subcellular location">
    <subcellularLocation>
        <location evidence="1">Cytoplasm</location>
        <location evidence="1">Cytoskeleton</location>
    </subcellularLocation>
</comment>
<dbReference type="Gene3D" id="1.20.1270.60">
    <property type="entry name" value="Arfaptin homology (AH) domain/BAR domain"/>
    <property type="match status" value="1"/>
</dbReference>
<dbReference type="GO" id="GO:0120104">
    <property type="term" value="C:mitotic actomyosin contractile ring, proximal layer"/>
    <property type="evidence" value="ECO:0007669"/>
    <property type="project" value="TreeGrafter"/>
</dbReference>
<feature type="compositionally biased region" description="Low complexity" evidence="6">
    <location>
        <begin position="687"/>
        <end position="712"/>
    </location>
</feature>
<dbReference type="Pfam" id="PF00611">
    <property type="entry name" value="FCH"/>
    <property type="match status" value="1"/>
</dbReference>
<keyword evidence="4" id="KW-0206">Cytoskeleton</keyword>
<protein>
    <recommendedName>
        <fullName evidence="7">F-BAR domain-containing protein</fullName>
    </recommendedName>
</protein>
<keyword evidence="5" id="KW-0175">Coiled coil</keyword>
<keyword evidence="9" id="KW-1185">Reference proteome</keyword>
<dbReference type="SUPFAM" id="SSF103657">
    <property type="entry name" value="BAR/IMD domain-like"/>
    <property type="match status" value="1"/>
</dbReference>
<evidence type="ECO:0000256" key="2">
    <source>
        <dbReference type="ARBA" id="ARBA00022490"/>
    </source>
</evidence>
<feature type="compositionally biased region" description="Low complexity" evidence="6">
    <location>
        <begin position="740"/>
        <end position="773"/>
    </location>
</feature>
<keyword evidence="2" id="KW-0963">Cytoplasm</keyword>
<dbReference type="PANTHER" id="PTHR23065:SF7">
    <property type="entry name" value="NOSTRIN, ISOFORM H"/>
    <property type="match status" value="1"/>
</dbReference>
<dbReference type="OrthoDB" id="19092at2759"/>
<feature type="compositionally biased region" description="Low complexity" evidence="6">
    <location>
        <begin position="784"/>
        <end position="805"/>
    </location>
</feature>
<dbReference type="STRING" id="742152.A0A2H3J9W1"/>
<evidence type="ECO:0000256" key="6">
    <source>
        <dbReference type="SAM" id="MobiDB-lite"/>
    </source>
</evidence>
<reference evidence="8 9" key="1">
    <citation type="journal article" date="2012" name="Science">
        <title>The Paleozoic origin of enzymatic lignin decomposition reconstructed from 31 fungal genomes.</title>
        <authorList>
            <person name="Floudas D."/>
            <person name="Binder M."/>
            <person name="Riley R."/>
            <person name="Barry K."/>
            <person name="Blanchette R.A."/>
            <person name="Henrissat B."/>
            <person name="Martinez A.T."/>
            <person name="Otillar R."/>
            <person name="Spatafora J.W."/>
            <person name="Yadav J.S."/>
            <person name="Aerts A."/>
            <person name="Benoit I."/>
            <person name="Boyd A."/>
            <person name="Carlson A."/>
            <person name="Copeland A."/>
            <person name="Coutinho P.M."/>
            <person name="de Vries R.P."/>
            <person name="Ferreira P."/>
            <person name="Findley K."/>
            <person name="Foster B."/>
            <person name="Gaskell J."/>
            <person name="Glotzer D."/>
            <person name="Gorecki P."/>
            <person name="Heitman J."/>
            <person name="Hesse C."/>
            <person name="Hori C."/>
            <person name="Igarashi K."/>
            <person name="Jurgens J.A."/>
            <person name="Kallen N."/>
            <person name="Kersten P."/>
            <person name="Kohler A."/>
            <person name="Kuees U."/>
            <person name="Kumar T.K.A."/>
            <person name="Kuo A."/>
            <person name="LaButti K."/>
            <person name="Larrondo L.F."/>
            <person name="Lindquist E."/>
            <person name="Ling A."/>
            <person name="Lombard V."/>
            <person name="Lucas S."/>
            <person name="Lundell T."/>
            <person name="Martin R."/>
            <person name="McLaughlin D.J."/>
            <person name="Morgenstern I."/>
            <person name="Morin E."/>
            <person name="Murat C."/>
            <person name="Nagy L.G."/>
            <person name="Nolan M."/>
            <person name="Ohm R.A."/>
            <person name="Patyshakuliyeva A."/>
            <person name="Rokas A."/>
            <person name="Ruiz-Duenas F.J."/>
            <person name="Sabat G."/>
            <person name="Salamov A."/>
            <person name="Samejima M."/>
            <person name="Schmutz J."/>
            <person name="Slot J.C."/>
            <person name="St John F."/>
            <person name="Stenlid J."/>
            <person name="Sun H."/>
            <person name="Sun S."/>
            <person name="Syed K."/>
            <person name="Tsang A."/>
            <person name="Wiebenga A."/>
            <person name="Young D."/>
            <person name="Pisabarro A."/>
            <person name="Eastwood D.C."/>
            <person name="Martin F."/>
            <person name="Cullen D."/>
            <person name="Grigoriev I.V."/>
            <person name="Hibbett D.S."/>
        </authorList>
    </citation>
    <scope>NUCLEOTIDE SEQUENCE [LARGE SCALE GENOMIC DNA]</scope>
    <source>
        <strain evidence="8 9">MD-104</strain>
    </source>
</reference>
<feature type="compositionally biased region" description="Polar residues" evidence="6">
    <location>
        <begin position="326"/>
        <end position="336"/>
    </location>
</feature>
<dbReference type="GO" id="GO:0007010">
    <property type="term" value="P:cytoskeleton organization"/>
    <property type="evidence" value="ECO:0007669"/>
    <property type="project" value="TreeGrafter"/>
</dbReference>
<feature type="domain" description="F-BAR" evidence="7">
    <location>
        <begin position="28"/>
        <end position="281"/>
    </location>
</feature>
<accession>A0A2H3J9W1</accession>
<dbReference type="FunFam" id="1.20.1270.60:FF:000045">
    <property type="entry name" value="Cell division control protein"/>
    <property type="match status" value="1"/>
</dbReference>
<feature type="compositionally biased region" description="Low complexity" evidence="6">
    <location>
        <begin position="395"/>
        <end position="412"/>
    </location>
</feature>
<feature type="region of interest" description="Disordered" evidence="6">
    <location>
        <begin position="298"/>
        <end position="805"/>
    </location>
</feature>
<evidence type="ECO:0000256" key="4">
    <source>
        <dbReference type="ARBA" id="ARBA00023212"/>
    </source>
</evidence>
<evidence type="ECO:0000313" key="9">
    <source>
        <dbReference type="Proteomes" id="UP000218811"/>
    </source>
</evidence>
<dbReference type="OMA" id="NENGYET"/>
<dbReference type="EMBL" id="KB467887">
    <property type="protein sequence ID" value="PCH36593.1"/>
    <property type="molecule type" value="Genomic_DNA"/>
</dbReference>
<proteinExistence type="predicted"/>
<evidence type="ECO:0000256" key="3">
    <source>
        <dbReference type="ARBA" id="ARBA00022553"/>
    </source>
</evidence>
<dbReference type="CDD" id="cd07651">
    <property type="entry name" value="F-BAR_PombeCdc15_like"/>
    <property type="match status" value="1"/>
</dbReference>
<dbReference type="PANTHER" id="PTHR23065">
    <property type="entry name" value="PROLINE-SERINE-THREONINE PHOSPHATASE INTERACTING PROTEIN 1"/>
    <property type="match status" value="1"/>
</dbReference>
<dbReference type="InterPro" id="IPR031160">
    <property type="entry name" value="F_BAR_dom"/>
</dbReference>
<dbReference type="InterPro" id="IPR001060">
    <property type="entry name" value="FCH_dom"/>
</dbReference>
<dbReference type="GO" id="GO:0009898">
    <property type="term" value="C:cytoplasmic side of plasma membrane"/>
    <property type="evidence" value="ECO:0007669"/>
    <property type="project" value="TreeGrafter"/>
</dbReference>
<dbReference type="Proteomes" id="UP000218811">
    <property type="component" value="Unassembled WGS sequence"/>
</dbReference>
<dbReference type="GO" id="GO:0005543">
    <property type="term" value="F:phospholipid binding"/>
    <property type="evidence" value="ECO:0007669"/>
    <property type="project" value="TreeGrafter"/>
</dbReference>
<dbReference type="InterPro" id="IPR027267">
    <property type="entry name" value="AH/BAR_dom_sf"/>
</dbReference>
<dbReference type="PROSITE" id="PS51741">
    <property type="entry name" value="F_BAR"/>
    <property type="match status" value="1"/>
</dbReference>
<evidence type="ECO:0000256" key="5">
    <source>
        <dbReference type="PROSITE-ProRule" id="PRU01077"/>
    </source>
</evidence>
<feature type="compositionally biased region" description="Pro residues" evidence="6">
    <location>
        <begin position="383"/>
        <end position="394"/>
    </location>
</feature>
<name>A0A2H3J9W1_WOLCO</name>
<organism evidence="8 9">
    <name type="scientific">Wolfiporia cocos (strain MD-104)</name>
    <name type="common">Brown rot fungus</name>
    <dbReference type="NCBI Taxonomy" id="742152"/>
    <lineage>
        <taxon>Eukaryota</taxon>
        <taxon>Fungi</taxon>
        <taxon>Dikarya</taxon>
        <taxon>Basidiomycota</taxon>
        <taxon>Agaricomycotina</taxon>
        <taxon>Agaricomycetes</taxon>
        <taxon>Polyporales</taxon>
        <taxon>Phaeolaceae</taxon>
        <taxon>Wolfiporia</taxon>
    </lineage>
</organism>
<gene>
    <name evidence="8" type="ORF">WOLCODRAFT_140515</name>
</gene>
<feature type="compositionally biased region" description="Low complexity" evidence="6">
    <location>
        <begin position="493"/>
        <end position="504"/>
    </location>
</feature>
<keyword evidence="3" id="KW-0597">Phosphoprotein</keyword>
<dbReference type="SMART" id="SM00055">
    <property type="entry name" value="FCH"/>
    <property type="match status" value="1"/>
</dbReference>
<sequence>MSARRQASTTSLSQFAHTASEDFTDRSLDFCNAFWGLGDGGVDVLFARMRGATRTMEELRNFWKERASIEEQYAKRLVSLAKTPLGRDEIGELRASLDVLRQETEKQAGYHLLVAQQIRTDLEGQTAVFINKQQHHKKTYQAAIEKELKTKQTQESYVNKAREKYEADCVRINSYTAQSTLMQGKDLDKIQTKLERAQQTVQANERDFANFARALQETVQKWEQDWKSFCDSCQDLEEERLEFMKDNMWAYANAVSTVCVADDESCEKLRLALEMLEPERDMENFVRDYGTGSAIPDPPAFVNYANPDAVPPSSQRPSTRPADFARTSQRARQAPQSPLPQDEEEPPENMTGVGRGGGRPAEPAPEAQVARNRSRSHSRAQPPAEPPLVNPFPAPAQTQTQPSRPQTQAPPAGGMRQPDPQADPIDPTATTMIKIGDNAYKVDLANDPQARTGQAHPAGAVKVGQEDDPLARQMAELQKAAPVRGASVRKSWQAPPAQGAAQSPVSGASGSPTKGSAKLSPPPGGSGSGRSSSRDYRRSAEIVVGLPPVASSRPASPNPPYPNATLTAARAEHGGPQLEHPRAGHPRGLPAVVPGRAQVAQQADEPRGQHHGRPRPAPEPAAARPPAEHRRPGGDRRAGAEHEPAAVHAALAQRQPRAVGRARAGGGRAPEQLQQGAAAVRERGRAGPRARALAGVAAPEPELDLRPAARGAPPAPDEPEQRRDRARPQRARRRGRDGGDVPAPAAAAVRAAPAAEPAPAATAAAADAPAADGRPPPDVHERVPPAGHAAAAAGRPAVRPPAARARLRAAVRPAAGAAARAPAADVHARALAVPGAPAPAGAAGVRARAAARLLAPGDRRVARPVDERVGEWVLWGRLYDAAPAAAAAAAAVPRAEPCASAVAAAADWPAAAAAATADWRVHGGRPWYPVLCQGAVRLSGYDRRGIRLPVWGHYCGDCDSRRWMVVWRALGRSAQAARPPRLPKQLRLPLLSSHSSFPLGLFCSSCPAS</sequence>
<evidence type="ECO:0000256" key="1">
    <source>
        <dbReference type="ARBA" id="ARBA00004245"/>
    </source>
</evidence>
<dbReference type="AlphaFoldDB" id="A0A2H3J9W1"/>
<feature type="compositionally biased region" description="Polar residues" evidence="6">
    <location>
        <begin position="505"/>
        <end position="514"/>
    </location>
</feature>